<proteinExistence type="predicted"/>
<feature type="transmembrane region" description="Helical" evidence="1">
    <location>
        <begin position="6"/>
        <end position="23"/>
    </location>
</feature>
<keyword evidence="3" id="KW-1185">Reference proteome</keyword>
<sequence length="59" mass="6819">MTFWRGLVAGSILGMIVGALWLTDEGEENRVGRLRERIPRIERAQRVVRKMVKLADLVR</sequence>
<comment type="caution">
    <text evidence="2">The sequence shown here is derived from an EMBL/GenBank/DDBJ whole genome shotgun (WGS) entry which is preliminary data.</text>
</comment>
<protein>
    <submittedName>
        <fullName evidence="2">Uncharacterized protein</fullName>
    </submittedName>
</protein>
<keyword evidence="1" id="KW-0812">Transmembrane</keyword>
<name>A0A3N5APJ5_9THEO</name>
<evidence type="ECO:0000256" key="1">
    <source>
        <dbReference type="SAM" id="Phobius"/>
    </source>
</evidence>
<keyword evidence="1" id="KW-1133">Transmembrane helix</keyword>
<dbReference type="RefSeq" id="WP_123928914.1">
    <property type="nucleotide sequence ID" value="NZ_DAITJO010000041.1"/>
</dbReference>
<evidence type="ECO:0000313" key="3">
    <source>
        <dbReference type="Proteomes" id="UP000282654"/>
    </source>
</evidence>
<dbReference type="AlphaFoldDB" id="A0A3N5APJ5"/>
<dbReference type="EMBL" id="RKRE01000002">
    <property type="protein sequence ID" value="RPF46747.1"/>
    <property type="molecule type" value="Genomic_DNA"/>
</dbReference>
<accession>A0A3N5APJ5</accession>
<evidence type="ECO:0000313" key="2">
    <source>
        <dbReference type="EMBL" id="RPF46747.1"/>
    </source>
</evidence>
<keyword evidence="1" id="KW-0472">Membrane</keyword>
<dbReference type="Proteomes" id="UP000282654">
    <property type="component" value="Unassembled WGS sequence"/>
</dbReference>
<dbReference type="OrthoDB" id="1809073at2"/>
<reference evidence="2 3" key="1">
    <citation type="submission" date="2018-11" db="EMBL/GenBank/DDBJ databases">
        <title>Genomic Encyclopedia of Type Strains, Phase IV (KMG-IV): sequencing the most valuable type-strain genomes for metagenomic binning, comparative biology and taxonomic classification.</title>
        <authorList>
            <person name="Goeker M."/>
        </authorList>
    </citation>
    <scope>NUCLEOTIDE SEQUENCE [LARGE SCALE GENOMIC DNA]</scope>
    <source>
        <strain evidence="2 3">DSM 102936</strain>
    </source>
</reference>
<gene>
    <name evidence="2" type="ORF">EDD75_1005</name>
</gene>
<organism evidence="2 3">
    <name type="scientific">Thermodesulfitimonas autotrophica</name>
    <dbReference type="NCBI Taxonomy" id="1894989"/>
    <lineage>
        <taxon>Bacteria</taxon>
        <taxon>Bacillati</taxon>
        <taxon>Bacillota</taxon>
        <taxon>Clostridia</taxon>
        <taxon>Thermoanaerobacterales</taxon>
        <taxon>Thermoanaerobacteraceae</taxon>
        <taxon>Thermodesulfitimonas</taxon>
    </lineage>
</organism>